<name>A0A699ZL30_HAELA</name>
<dbReference type="Proteomes" id="UP000485058">
    <property type="component" value="Unassembled WGS sequence"/>
</dbReference>
<gene>
    <name evidence="1" type="ORF">HaLaN_20988</name>
</gene>
<comment type="caution">
    <text evidence="1">The sequence shown here is derived from an EMBL/GenBank/DDBJ whole genome shotgun (WGS) entry which is preliminary data.</text>
</comment>
<sequence length="129" mass="13584">MEEEDMQLLVSALQQTHLAGCSAPPVGASGEEEDLEAVHELRASQALPDGHVMLSRPCLQPPLQQWQPGGDALRSSLTGVGRAVGDTMALAWPLHSRVEAPSPAAPSHDPAALSLTSEKLSSILAYLDD</sequence>
<accession>A0A699ZL30</accession>
<evidence type="ECO:0000313" key="2">
    <source>
        <dbReference type="Proteomes" id="UP000485058"/>
    </source>
</evidence>
<dbReference type="AlphaFoldDB" id="A0A699ZL30"/>
<dbReference type="EMBL" id="BLLF01002260">
    <property type="protein sequence ID" value="GFH23383.1"/>
    <property type="molecule type" value="Genomic_DNA"/>
</dbReference>
<feature type="non-terminal residue" evidence="1">
    <location>
        <position position="1"/>
    </location>
</feature>
<protein>
    <submittedName>
        <fullName evidence="1">Uncharacterized protein</fullName>
    </submittedName>
</protein>
<evidence type="ECO:0000313" key="1">
    <source>
        <dbReference type="EMBL" id="GFH23383.1"/>
    </source>
</evidence>
<feature type="non-terminal residue" evidence="1">
    <location>
        <position position="129"/>
    </location>
</feature>
<organism evidence="1 2">
    <name type="scientific">Haematococcus lacustris</name>
    <name type="common">Green alga</name>
    <name type="synonym">Haematococcus pluvialis</name>
    <dbReference type="NCBI Taxonomy" id="44745"/>
    <lineage>
        <taxon>Eukaryota</taxon>
        <taxon>Viridiplantae</taxon>
        <taxon>Chlorophyta</taxon>
        <taxon>core chlorophytes</taxon>
        <taxon>Chlorophyceae</taxon>
        <taxon>CS clade</taxon>
        <taxon>Chlamydomonadales</taxon>
        <taxon>Haematococcaceae</taxon>
        <taxon>Haematococcus</taxon>
    </lineage>
</organism>
<reference evidence="1 2" key="1">
    <citation type="submission" date="2020-02" db="EMBL/GenBank/DDBJ databases">
        <title>Draft genome sequence of Haematococcus lacustris strain NIES-144.</title>
        <authorList>
            <person name="Morimoto D."/>
            <person name="Nakagawa S."/>
            <person name="Yoshida T."/>
            <person name="Sawayama S."/>
        </authorList>
    </citation>
    <scope>NUCLEOTIDE SEQUENCE [LARGE SCALE GENOMIC DNA]</scope>
    <source>
        <strain evidence="1 2">NIES-144</strain>
    </source>
</reference>
<proteinExistence type="predicted"/>
<keyword evidence="2" id="KW-1185">Reference proteome</keyword>